<dbReference type="Pfam" id="PF10937">
    <property type="entry name" value="Kgd4-YMR31"/>
    <property type="match status" value="1"/>
</dbReference>
<dbReference type="InterPro" id="IPR020373">
    <property type="entry name" value="Kgd4/YMR-31"/>
</dbReference>
<reference evidence="5 6" key="1">
    <citation type="submission" date="2016-07" db="EMBL/GenBank/DDBJ databases">
        <title>Pervasive Adenine N6-methylation of Active Genes in Fungi.</title>
        <authorList>
            <consortium name="DOE Joint Genome Institute"/>
            <person name="Mondo S.J."/>
            <person name="Dannebaum R.O."/>
            <person name="Kuo R.C."/>
            <person name="Labutti K."/>
            <person name="Haridas S."/>
            <person name="Kuo A."/>
            <person name="Salamov A."/>
            <person name="Ahrendt S.R."/>
            <person name="Lipzen A."/>
            <person name="Sullivan W."/>
            <person name="Andreopoulos W.B."/>
            <person name="Clum A."/>
            <person name="Lindquist E."/>
            <person name="Daum C."/>
            <person name="Ramamoorthy G.K."/>
            <person name="Gryganskyi A."/>
            <person name="Culley D."/>
            <person name="Magnuson J.K."/>
            <person name="James T.Y."/>
            <person name="O'Malley M.A."/>
            <person name="Stajich J.E."/>
            <person name="Spatafora J.W."/>
            <person name="Visel A."/>
            <person name="Grigoriev I.V."/>
        </authorList>
    </citation>
    <scope>NUCLEOTIDE SEQUENCE [LARGE SCALE GENOMIC DNA]</scope>
    <source>
        <strain evidence="5 6">62-1032</strain>
    </source>
</reference>
<dbReference type="GO" id="GO:0006103">
    <property type="term" value="P:2-oxoglutarate metabolic process"/>
    <property type="evidence" value="ECO:0007669"/>
    <property type="project" value="InterPro"/>
</dbReference>
<protein>
    <submittedName>
        <fullName evidence="5">Uncharacterized protein</fullName>
    </submittedName>
</protein>
<keyword evidence="2" id="KW-0496">Mitochondrion</keyword>
<dbReference type="GO" id="GO:0005739">
    <property type="term" value="C:mitochondrion"/>
    <property type="evidence" value="ECO:0007669"/>
    <property type="project" value="UniProtKB-SubCell"/>
</dbReference>
<dbReference type="EMBL" id="MCGR01000002">
    <property type="protein sequence ID" value="ORY91538.1"/>
    <property type="molecule type" value="Genomic_DNA"/>
</dbReference>
<feature type="compositionally biased region" description="Low complexity" evidence="4">
    <location>
        <begin position="44"/>
        <end position="67"/>
    </location>
</feature>
<evidence type="ECO:0000313" key="5">
    <source>
        <dbReference type="EMBL" id="ORY91538.1"/>
    </source>
</evidence>
<dbReference type="AlphaFoldDB" id="A0A1Y2G2E4"/>
<evidence type="ECO:0000256" key="1">
    <source>
        <dbReference type="ARBA" id="ARBA00004173"/>
    </source>
</evidence>
<accession>A0A1Y2G2E4</accession>
<name>A0A1Y2G2E4_9BASI</name>
<comment type="subcellular location">
    <subcellularLocation>
        <location evidence="1">Mitochondrion</location>
    </subcellularLocation>
</comment>
<proteinExistence type="inferred from homology"/>
<sequence length="140" mass="14874">MYTALRPSSRLLASHAPRTPMISFPDRSKTPQHSLGPHPCAPASIISSSPFLSNLSSNSNSSSSSQSKPLLGPAGGQATGSGFQSSLPPAQYDESNLPAWLQRSRYAPLEDEVEAVLSGGASISPVVSKQYKEKWYTAQI</sequence>
<comment type="caution">
    <text evidence="5">The sequence shown here is derived from an EMBL/GenBank/DDBJ whole genome shotgun (WGS) entry which is preliminary data.</text>
</comment>
<dbReference type="InParanoid" id="A0A1Y2G2E4"/>
<comment type="similarity">
    <text evidence="3">Belongs to the alpha-ketoglutarate dehydrogenase component 4 family.</text>
</comment>
<gene>
    <name evidence="5" type="ORF">BCR35DRAFT_349351</name>
</gene>
<dbReference type="OrthoDB" id="2116030at2759"/>
<dbReference type="Proteomes" id="UP000193467">
    <property type="component" value="Unassembled WGS sequence"/>
</dbReference>
<evidence type="ECO:0000256" key="3">
    <source>
        <dbReference type="ARBA" id="ARBA00043970"/>
    </source>
</evidence>
<organism evidence="5 6">
    <name type="scientific">Leucosporidium creatinivorum</name>
    <dbReference type="NCBI Taxonomy" id="106004"/>
    <lineage>
        <taxon>Eukaryota</taxon>
        <taxon>Fungi</taxon>
        <taxon>Dikarya</taxon>
        <taxon>Basidiomycota</taxon>
        <taxon>Pucciniomycotina</taxon>
        <taxon>Microbotryomycetes</taxon>
        <taxon>Leucosporidiales</taxon>
        <taxon>Leucosporidium</taxon>
    </lineage>
</organism>
<keyword evidence="6" id="KW-1185">Reference proteome</keyword>
<feature type="region of interest" description="Disordered" evidence="4">
    <location>
        <begin position="1"/>
        <end position="91"/>
    </location>
</feature>
<evidence type="ECO:0000256" key="4">
    <source>
        <dbReference type="SAM" id="MobiDB-lite"/>
    </source>
</evidence>
<evidence type="ECO:0000256" key="2">
    <source>
        <dbReference type="ARBA" id="ARBA00023128"/>
    </source>
</evidence>
<evidence type="ECO:0000313" key="6">
    <source>
        <dbReference type="Proteomes" id="UP000193467"/>
    </source>
</evidence>